<dbReference type="PANTHER" id="PTHR34220:SF11">
    <property type="entry name" value="SENSOR PROTEIN KINASE HPTS"/>
    <property type="match status" value="1"/>
</dbReference>
<keyword evidence="4" id="KW-0808">Transferase</keyword>
<dbReference type="InterPro" id="IPR003660">
    <property type="entry name" value="HAMP_dom"/>
</dbReference>
<keyword evidence="9 12" id="KW-1133">Transmembrane helix</keyword>
<evidence type="ECO:0000259" key="13">
    <source>
        <dbReference type="PROSITE" id="PS50885"/>
    </source>
</evidence>
<keyword evidence="2" id="KW-1003">Cell membrane</keyword>
<dbReference type="EMBL" id="FOMG01000002">
    <property type="protein sequence ID" value="SFC30960.1"/>
    <property type="molecule type" value="Genomic_DNA"/>
</dbReference>
<keyword evidence="11 12" id="KW-0472">Membrane</keyword>
<dbReference type="STRING" id="119641.SAMN05421842_102116"/>
<evidence type="ECO:0000256" key="5">
    <source>
        <dbReference type="ARBA" id="ARBA00022692"/>
    </source>
</evidence>
<proteinExistence type="predicted"/>
<feature type="domain" description="HAMP" evidence="13">
    <location>
        <begin position="319"/>
        <end position="371"/>
    </location>
</feature>
<dbReference type="Gene3D" id="3.30.450.20">
    <property type="entry name" value="PAS domain"/>
    <property type="match status" value="1"/>
</dbReference>
<evidence type="ECO:0000256" key="9">
    <source>
        <dbReference type="ARBA" id="ARBA00022989"/>
    </source>
</evidence>
<keyword evidence="8" id="KW-0067">ATP-binding</keyword>
<protein>
    <submittedName>
        <fullName evidence="14">Two-component system, sensor histidine kinase YesM</fullName>
    </submittedName>
</protein>
<dbReference type="Pfam" id="PF06580">
    <property type="entry name" value="His_kinase"/>
    <property type="match status" value="1"/>
</dbReference>
<dbReference type="Proteomes" id="UP000199263">
    <property type="component" value="Unassembled WGS sequence"/>
</dbReference>
<dbReference type="SUPFAM" id="SSF158472">
    <property type="entry name" value="HAMP domain-like"/>
    <property type="match status" value="1"/>
</dbReference>
<evidence type="ECO:0000256" key="8">
    <source>
        <dbReference type="ARBA" id="ARBA00022840"/>
    </source>
</evidence>
<dbReference type="Gene3D" id="6.10.340.10">
    <property type="match status" value="1"/>
</dbReference>
<dbReference type="PROSITE" id="PS50885">
    <property type="entry name" value="HAMP"/>
    <property type="match status" value="1"/>
</dbReference>
<sequence>MLKNNFTFKRKLLIAFLIVGIIPLISLWIYDTVFIIKSTYEKIDSFTNSNIKIAAELIDTNINTYEKMVNYIAENYDVQSIMEKENKSENTVESRFDDTQELYKISKAILATQSTEIPLHIVSLDKTSRFSTTNYYYPIYTDARGDFYEELSKNEDRVVKKIHRRVDGENSKDTVLSIGKSIVDKKTKQIIGYVIADVYDSYFDDIFEATSFVKNSNVMILDDNGYIVTDKNYKGSTGFKLNSEYLLKMNADSGVIEISMNGKDYLGYYTSANKTKIKVMELIPKEYFLGEILSNVKLIIILTFFVVIIAVCFAIIMSKKISKPIVEIRTLMKEVEKGNFKVSIKNYTADEIGELSRGFNDMIKEIDRLILEDYKKELLVQQAEFKSLKSQVNPHFLYNSLGVISWMARLGEIDSVVEATDALANFFRYNVNSNEDTVTVKKECEQINSYLTVQNYRYKDRFEINIDIQEDILEYRILKLMLQPLVENAIVHGLEEKVGQGTLIINGFKDGDNLCFQIKDNGVGIENSKTKGEGIGLNNLDKRIKLFYGERYGVFYTKEEEFTVFSVIVPKKEEKISD</sequence>
<feature type="transmembrane region" description="Helical" evidence="12">
    <location>
        <begin position="298"/>
        <end position="317"/>
    </location>
</feature>
<dbReference type="OrthoDB" id="9809348at2"/>
<evidence type="ECO:0000256" key="12">
    <source>
        <dbReference type="SAM" id="Phobius"/>
    </source>
</evidence>
<dbReference type="PANTHER" id="PTHR34220">
    <property type="entry name" value="SENSOR HISTIDINE KINASE YPDA"/>
    <property type="match status" value="1"/>
</dbReference>
<dbReference type="SMART" id="SM00304">
    <property type="entry name" value="HAMP"/>
    <property type="match status" value="1"/>
</dbReference>
<evidence type="ECO:0000256" key="7">
    <source>
        <dbReference type="ARBA" id="ARBA00022777"/>
    </source>
</evidence>
<evidence type="ECO:0000256" key="1">
    <source>
        <dbReference type="ARBA" id="ARBA00004651"/>
    </source>
</evidence>
<dbReference type="AlphaFoldDB" id="A0A1I1ICJ4"/>
<organism evidence="14 15">
    <name type="scientific">Clostridium uliginosum</name>
    <dbReference type="NCBI Taxonomy" id="119641"/>
    <lineage>
        <taxon>Bacteria</taxon>
        <taxon>Bacillati</taxon>
        <taxon>Bacillota</taxon>
        <taxon>Clostridia</taxon>
        <taxon>Eubacteriales</taxon>
        <taxon>Clostridiaceae</taxon>
        <taxon>Clostridium</taxon>
    </lineage>
</organism>
<keyword evidence="6" id="KW-0547">Nucleotide-binding</keyword>
<feature type="transmembrane region" description="Helical" evidence="12">
    <location>
        <begin position="12"/>
        <end position="30"/>
    </location>
</feature>
<evidence type="ECO:0000256" key="2">
    <source>
        <dbReference type="ARBA" id="ARBA00022475"/>
    </source>
</evidence>
<dbReference type="InterPro" id="IPR003594">
    <property type="entry name" value="HATPase_dom"/>
</dbReference>
<dbReference type="Pfam" id="PF00672">
    <property type="entry name" value="HAMP"/>
    <property type="match status" value="1"/>
</dbReference>
<evidence type="ECO:0000256" key="3">
    <source>
        <dbReference type="ARBA" id="ARBA00022553"/>
    </source>
</evidence>
<dbReference type="Gene3D" id="3.30.565.10">
    <property type="entry name" value="Histidine kinase-like ATPase, C-terminal domain"/>
    <property type="match status" value="1"/>
</dbReference>
<dbReference type="CDD" id="cd06225">
    <property type="entry name" value="HAMP"/>
    <property type="match status" value="1"/>
</dbReference>
<keyword evidence="7 14" id="KW-0418">Kinase</keyword>
<dbReference type="Pfam" id="PF02518">
    <property type="entry name" value="HATPase_c"/>
    <property type="match status" value="1"/>
</dbReference>
<dbReference type="RefSeq" id="WP_090088361.1">
    <property type="nucleotide sequence ID" value="NZ_FOMG01000002.1"/>
</dbReference>
<evidence type="ECO:0000313" key="14">
    <source>
        <dbReference type="EMBL" id="SFC30960.1"/>
    </source>
</evidence>
<dbReference type="InterPro" id="IPR036890">
    <property type="entry name" value="HATPase_C_sf"/>
</dbReference>
<dbReference type="SUPFAM" id="SSF55874">
    <property type="entry name" value="ATPase domain of HSP90 chaperone/DNA topoisomerase II/histidine kinase"/>
    <property type="match status" value="1"/>
</dbReference>
<keyword evidence="15" id="KW-1185">Reference proteome</keyword>
<accession>A0A1I1ICJ4</accession>
<reference evidence="14 15" key="1">
    <citation type="submission" date="2016-10" db="EMBL/GenBank/DDBJ databases">
        <authorList>
            <person name="de Groot N.N."/>
        </authorList>
    </citation>
    <scope>NUCLEOTIDE SEQUENCE [LARGE SCALE GENOMIC DNA]</scope>
    <source>
        <strain evidence="14 15">DSM 12992</strain>
    </source>
</reference>
<dbReference type="GO" id="GO:0000155">
    <property type="term" value="F:phosphorelay sensor kinase activity"/>
    <property type="evidence" value="ECO:0007669"/>
    <property type="project" value="InterPro"/>
</dbReference>
<dbReference type="GO" id="GO:0005524">
    <property type="term" value="F:ATP binding"/>
    <property type="evidence" value="ECO:0007669"/>
    <property type="project" value="UniProtKB-KW"/>
</dbReference>
<comment type="subcellular location">
    <subcellularLocation>
        <location evidence="1">Cell membrane</location>
        <topology evidence="1">Multi-pass membrane protein</topology>
    </subcellularLocation>
</comment>
<dbReference type="SMART" id="SM00387">
    <property type="entry name" value="HATPase_c"/>
    <property type="match status" value="1"/>
</dbReference>
<evidence type="ECO:0000256" key="10">
    <source>
        <dbReference type="ARBA" id="ARBA00023012"/>
    </source>
</evidence>
<keyword evidence="10" id="KW-0902">Two-component regulatory system</keyword>
<evidence type="ECO:0000256" key="4">
    <source>
        <dbReference type="ARBA" id="ARBA00022679"/>
    </source>
</evidence>
<dbReference type="InterPro" id="IPR050640">
    <property type="entry name" value="Bact_2-comp_sensor_kinase"/>
</dbReference>
<dbReference type="GO" id="GO:0005886">
    <property type="term" value="C:plasma membrane"/>
    <property type="evidence" value="ECO:0007669"/>
    <property type="project" value="UniProtKB-SubCell"/>
</dbReference>
<keyword evidence="3" id="KW-0597">Phosphoprotein</keyword>
<evidence type="ECO:0000256" key="6">
    <source>
        <dbReference type="ARBA" id="ARBA00022741"/>
    </source>
</evidence>
<gene>
    <name evidence="14" type="ORF">SAMN05421842_102116</name>
</gene>
<dbReference type="InterPro" id="IPR010559">
    <property type="entry name" value="Sig_transdc_His_kin_internal"/>
</dbReference>
<name>A0A1I1ICJ4_9CLOT</name>
<evidence type="ECO:0000313" key="15">
    <source>
        <dbReference type="Proteomes" id="UP000199263"/>
    </source>
</evidence>
<keyword evidence="5 12" id="KW-0812">Transmembrane</keyword>
<evidence type="ECO:0000256" key="11">
    <source>
        <dbReference type="ARBA" id="ARBA00023136"/>
    </source>
</evidence>